<dbReference type="Proteomes" id="UP000031668">
    <property type="component" value="Unassembled WGS sequence"/>
</dbReference>
<evidence type="ECO:0000313" key="1">
    <source>
        <dbReference type="EMBL" id="KII61629.1"/>
    </source>
</evidence>
<protein>
    <submittedName>
        <fullName evidence="1">Uncharacterized protein</fullName>
    </submittedName>
</protein>
<comment type="caution">
    <text evidence="1">The sequence shown here is derived from an EMBL/GenBank/DDBJ whole genome shotgun (WGS) entry which is preliminary data.</text>
</comment>
<dbReference type="AlphaFoldDB" id="A0A0C2MBD8"/>
<reference evidence="1 2" key="1">
    <citation type="journal article" date="2014" name="Genome Biol. Evol.">
        <title>The genome of the myxosporean Thelohanellus kitauei shows adaptations to nutrient acquisition within its fish host.</title>
        <authorList>
            <person name="Yang Y."/>
            <person name="Xiong J."/>
            <person name="Zhou Z."/>
            <person name="Huo F."/>
            <person name="Miao W."/>
            <person name="Ran C."/>
            <person name="Liu Y."/>
            <person name="Zhang J."/>
            <person name="Feng J."/>
            <person name="Wang M."/>
            <person name="Wang M."/>
            <person name="Wang L."/>
            <person name="Yao B."/>
        </authorList>
    </citation>
    <scope>NUCLEOTIDE SEQUENCE [LARGE SCALE GENOMIC DNA]</scope>
    <source>
        <strain evidence="1">Wuqing</strain>
    </source>
</reference>
<dbReference type="EMBL" id="JWZT01005300">
    <property type="protein sequence ID" value="KII61629.1"/>
    <property type="molecule type" value="Genomic_DNA"/>
</dbReference>
<accession>A0A0C2MBD8</accession>
<keyword evidence="2" id="KW-1185">Reference proteome</keyword>
<name>A0A0C2MBD8_THEKT</name>
<sequence>MANIANILKKISAVNTDIVLSHTIATISAITWHQQLVTKQIDKFEIIQGYRSVNGRKNCSDDNINNFDVCPIRAYLNIDNNNPILLYDYNSNNTEKKLYYSIPLTRKAVFAAERKYADIYSFPIYFVAGLYSGLNGVDTNYDAFEIISSDFHFGMFSKRCENCLGINRIVQYSGLIK</sequence>
<proteinExistence type="predicted"/>
<gene>
    <name evidence="1" type="ORF">RF11_08139</name>
</gene>
<organism evidence="1 2">
    <name type="scientific">Thelohanellus kitauei</name>
    <name type="common">Myxosporean</name>
    <dbReference type="NCBI Taxonomy" id="669202"/>
    <lineage>
        <taxon>Eukaryota</taxon>
        <taxon>Metazoa</taxon>
        <taxon>Cnidaria</taxon>
        <taxon>Myxozoa</taxon>
        <taxon>Myxosporea</taxon>
        <taxon>Bivalvulida</taxon>
        <taxon>Platysporina</taxon>
        <taxon>Myxobolidae</taxon>
        <taxon>Thelohanellus</taxon>
    </lineage>
</organism>
<evidence type="ECO:0000313" key="2">
    <source>
        <dbReference type="Proteomes" id="UP000031668"/>
    </source>
</evidence>